<dbReference type="EC" id="3.1.4.46" evidence="2"/>
<dbReference type="GO" id="GO:0006629">
    <property type="term" value="P:lipid metabolic process"/>
    <property type="evidence" value="ECO:0007669"/>
    <property type="project" value="InterPro"/>
</dbReference>
<dbReference type="CDD" id="cd08601">
    <property type="entry name" value="GDPD_SaGlpQ_like"/>
    <property type="match status" value="1"/>
</dbReference>
<dbReference type="PROSITE" id="PS51704">
    <property type="entry name" value="GP_PDE"/>
    <property type="match status" value="1"/>
</dbReference>
<gene>
    <name evidence="2" type="ORF">AVDCRST_MAG22-3103</name>
</gene>
<dbReference type="InterPro" id="IPR017946">
    <property type="entry name" value="PLC-like_Pdiesterase_TIM-brl"/>
</dbReference>
<name>A0A6J4Q2S3_9ACTN</name>
<protein>
    <submittedName>
        <fullName evidence="2">Glycerophosphoryl diester phosphodiesterase</fullName>
        <ecNumber evidence="2">3.1.4.46</ecNumber>
    </submittedName>
</protein>
<keyword evidence="2" id="KW-0378">Hydrolase</keyword>
<dbReference type="PANTHER" id="PTHR46211:SF7">
    <property type="entry name" value="GLYCEROPHOSPHODIESTER PHOSPHODIESTERASE"/>
    <property type="match status" value="1"/>
</dbReference>
<organism evidence="2">
    <name type="scientific">uncultured Rubrobacteraceae bacterium</name>
    <dbReference type="NCBI Taxonomy" id="349277"/>
    <lineage>
        <taxon>Bacteria</taxon>
        <taxon>Bacillati</taxon>
        <taxon>Actinomycetota</taxon>
        <taxon>Rubrobacteria</taxon>
        <taxon>Rubrobacterales</taxon>
        <taxon>Rubrobacteraceae</taxon>
        <taxon>environmental samples</taxon>
    </lineage>
</organism>
<proteinExistence type="predicted"/>
<evidence type="ECO:0000259" key="1">
    <source>
        <dbReference type="PROSITE" id="PS51704"/>
    </source>
</evidence>
<reference evidence="2" key="1">
    <citation type="submission" date="2020-02" db="EMBL/GenBank/DDBJ databases">
        <authorList>
            <person name="Meier V. D."/>
        </authorList>
    </citation>
    <scope>NUCLEOTIDE SEQUENCE</scope>
    <source>
        <strain evidence="2">AVDCRST_MAG22</strain>
    </source>
</reference>
<dbReference type="SUPFAM" id="SSF51695">
    <property type="entry name" value="PLC-like phosphodiesterases"/>
    <property type="match status" value="1"/>
</dbReference>
<dbReference type="AlphaFoldDB" id="A0A6J4Q2S3"/>
<dbReference type="Pfam" id="PF03009">
    <property type="entry name" value="GDPD"/>
    <property type="match status" value="1"/>
</dbReference>
<dbReference type="GO" id="GO:0008889">
    <property type="term" value="F:glycerophosphodiester phosphodiesterase activity"/>
    <property type="evidence" value="ECO:0007669"/>
    <property type="project" value="UniProtKB-EC"/>
</dbReference>
<dbReference type="EMBL" id="CADCUV010000145">
    <property type="protein sequence ID" value="CAA9428713.1"/>
    <property type="molecule type" value="Genomic_DNA"/>
</dbReference>
<sequence>MGRRHDTAARSGGTLMMVGLLAAGLAVFAILLAPADAANAADAAQAKKKPREDAPVLNIGHRGASGYAPEHTIPAYDLALKMGADYIEQDLQLTKDGVLVALHDETLDRTARPTAESEPGDCTGLVREKTLAQIKTCDVGSWFNEAFPQHARDEYVGLRIPTLEEVFQRYEKSANYYIETKSPESAPGMEEELLRLMDEYGLTKPAADKWQVLIQSFSPASLQKIHTLDPSLPLIQLFSSRETSGTIQARLDATATYAVGIGPSKSDVDKPLVDAAHARCLDVHPYTVNETPEMESLIAVGVDGMFTNFPDRLEAVLGKEAAKGKTGAHLAASASEACRAGLGG</sequence>
<dbReference type="Gene3D" id="3.20.20.190">
    <property type="entry name" value="Phosphatidylinositol (PI) phosphodiesterase"/>
    <property type="match status" value="1"/>
</dbReference>
<evidence type="ECO:0000313" key="2">
    <source>
        <dbReference type="EMBL" id="CAA9428713.1"/>
    </source>
</evidence>
<dbReference type="PANTHER" id="PTHR46211">
    <property type="entry name" value="GLYCEROPHOSPHORYL DIESTER PHOSPHODIESTERASE"/>
    <property type="match status" value="1"/>
</dbReference>
<feature type="domain" description="GP-PDE" evidence="1">
    <location>
        <begin position="56"/>
        <end position="317"/>
    </location>
</feature>
<accession>A0A6J4Q2S3</accession>
<dbReference type="InterPro" id="IPR030395">
    <property type="entry name" value="GP_PDE_dom"/>
</dbReference>